<organism evidence="14 15">
    <name type="scientific">Bradyrhizobium stylosanthis</name>
    <dbReference type="NCBI Taxonomy" id="1803665"/>
    <lineage>
        <taxon>Bacteria</taxon>
        <taxon>Pseudomonadati</taxon>
        <taxon>Pseudomonadota</taxon>
        <taxon>Alphaproteobacteria</taxon>
        <taxon>Hyphomicrobiales</taxon>
        <taxon>Nitrobacteraceae</taxon>
        <taxon>Bradyrhizobium</taxon>
    </lineage>
</organism>
<feature type="domain" description="Flagellar motor switch protein FliN-like C-terminal" evidence="13">
    <location>
        <begin position="307"/>
        <end position="377"/>
    </location>
</feature>
<dbReference type="RefSeq" id="WP_145661163.1">
    <property type="nucleotide sequence ID" value="NZ_VITK01000003.1"/>
</dbReference>
<keyword evidence="14" id="KW-0282">Flagellum</keyword>
<dbReference type="InterPro" id="IPR001543">
    <property type="entry name" value="FliN-like_C"/>
</dbReference>
<dbReference type="OrthoDB" id="9806941at2"/>
<comment type="function">
    <text evidence="9 11">FliM is one of three proteins (FliG, FliN, FliM) that forms the rotor-mounted switch complex (C ring), located at the base of the basal body. This complex interacts with the CheY and CheZ chemotaxis proteins, in addition to contacting components of the motor that determine the direction of flagellar rotation.</text>
</comment>
<reference evidence="14 15" key="1">
    <citation type="submission" date="2019-06" db="EMBL/GenBank/DDBJ databases">
        <title>Genomic Encyclopedia of Type Strains, Phase IV (KMG-V): Genome sequencing to study the core and pangenomes of soil and plant-associated prokaryotes.</title>
        <authorList>
            <person name="Whitman W."/>
        </authorList>
    </citation>
    <scope>NUCLEOTIDE SEQUENCE [LARGE SCALE GENOMIC DNA]</scope>
    <source>
        <strain evidence="14 15">BR 510</strain>
    </source>
</reference>
<evidence type="ECO:0000259" key="13">
    <source>
        <dbReference type="Pfam" id="PF01052"/>
    </source>
</evidence>
<comment type="subcellular location">
    <subcellularLocation>
        <location evidence="11">Cell inner membrane</location>
        <topology evidence="11">Peripheral membrane protein</topology>
    </subcellularLocation>
    <subcellularLocation>
        <location evidence="11">Bacterial flagellum basal body</location>
    </subcellularLocation>
</comment>
<evidence type="ECO:0000256" key="10">
    <source>
        <dbReference type="NCBIfam" id="TIGR01397"/>
    </source>
</evidence>
<dbReference type="STRING" id="1803665.GCA_001641335_00023"/>
<dbReference type="CDD" id="cd17908">
    <property type="entry name" value="FliM"/>
    <property type="match status" value="1"/>
</dbReference>
<dbReference type="SUPFAM" id="SSF101801">
    <property type="entry name" value="Surface presentation of antigens (SPOA)"/>
    <property type="match status" value="1"/>
</dbReference>
<dbReference type="Pfam" id="PF01052">
    <property type="entry name" value="FliMN_C"/>
    <property type="match status" value="1"/>
</dbReference>
<dbReference type="InterPro" id="IPR036429">
    <property type="entry name" value="SpoA-like_sf"/>
</dbReference>
<dbReference type="EMBL" id="VITK01000003">
    <property type="protein sequence ID" value="TWB01837.1"/>
    <property type="molecule type" value="Genomic_DNA"/>
</dbReference>
<keyword evidence="14" id="KW-0966">Cell projection</keyword>
<keyword evidence="8 11" id="KW-0975">Bacterial flagellum</keyword>
<evidence type="ECO:0000256" key="7">
    <source>
        <dbReference type="ARBA" id="ARBA00023136"/>
    </source>
</evidence>
<evidence type="ECO:0000256" key="2">
    <source>
        <dbReference type="ARBA" id="ARBA00021898"/>
    </source>
</evidence>
<keyword evidence="3 11" id="KW-1003">Cell membrane</keyword>
<dbReference type="AlphaFoldDB" id="A0A560DXQ8"/>
<evidence type="ECO:0000256" key="1">
    <source>
        <dbReference type="ARBA" id="ARBA00011049"/>
    </source>
</evidence>
<dbReference type="InterPro" id="IPR028976">
    <property type="entry name" value="CheC-like_sf"/>
</dbReference>
<keyword evidence="14" id="KW-0969">Cilium</keyword>
<dbReference type="PRINTS" id="PR00955">
    <property type="entry name" value="FLGMOTORFLIM"/>
</dbReference>
<gene>
    <name evidence="14" type="ORF">FBZ96_103618</name>
</gene>
<keyword evidence="15" id="KW-1185">Reference proteome</keyword>
<evidence type="ECO:0000256" key="6">
    <source>
        <dbReference type="ARBA" id="ARBA00022779"/>
    </source>
</evidence>
<dbReference type="NCBIfam" id="TIGR01397">
    <property type="entry name" value="fliM_switch"/>
    <property type="match status" value="1"/>
</dbReference>
<keyword evidence="6 11" id="KW-0283">Flagellar rotation</keyword>
<comment type="similarity">
    <text evidence="1 11">Belongs to the FliM family.</text>
</comment>
<protein>
    <recommendedName>
        <fullName evidence="2 10">Flagellar motor switch protein FliM</fullName>
    </recommendedName>
</protein>
<comment type="caution">
    <text evidence="14">The sequence shown here is derived from an EMBL/GenBank/DDBJ whole genome shotgun (WGS) entry which is preliminary data.</text>
</comment>
<dbReference type="GO" id="GO:0050918">
    <property type="term" value="P:positive chemotaxis"/>
    <property type="evidence" value="ECO:0007669"/>
    <property type="project" value="TreeGrafter"/>
</dbReference>
<name>A0A560DXQ8_9BRAD</name>
<evidence type="ECO:0000256" key="8">
    <source>
        <dbReference type="ARBA" id="ARBA00023143"/>
    </source>
</evidence>
<dbReference type="PIRSF" id="PIRSF002888">
    <property type="entry name" value="FliM"/>
    <property type="match status" value="1"/>
</dbReference>
<accession>A0A560DXQ8</accession>
<keyword evidence="5 11" id="KW-0997">Cell inner membrane</keyword>
<evidence type="ECO:0000313" key="15">
    <source>
        <dbReference type="Proteomes" id="UP000319949"/>
    </source>
</evidence>
<evidence type="ECO:0000256" key="5">
    <source>
        <dbReference type="ARBA" id="ARBA00022519"/>
    </source>
</evidence>
<evidence type="ECO:0000256" key="12">
    <source>
        <dbReference type="SAM" id="MobiDB-lite"/>
    </source>
</evidence>
<sequence length="400" mass="44374">MAGNEQMDQDAIAAQWEASLDSEDPAEAAKAAAENELSETMALQWAAMVEDGSRDLGSGKNSGERVLSQDEIDNLLGFTVGDVTLDDHSGIRAIIDSAMVSYERLPMLEIVFDRLVRLLTTSLRNFTSDNVEVSLDRITSVRFGDYMNSIPLPAVLSVFKAEEWENFGMATVDSNLIYSMIDVLLGGRRGTSQLRIEGRPYTTIETELVKRLVEVVLADAEQAFRPLSPVTFTIDRLETNPRFAAISRPANAAILVRLRIDMEDRGGNIELLLPYATIEPIRGVLLQMFMGEKFGRDQIWEGHFATEIVQAEIAVDAVLYEADIPLKQLMRLKVGDTLPLEMRADAAVTVRCGDVTLTEGRMGRVGDRVAIRVTKPLRKPSTTLAMFEKVDEQNKMMEAP</sequence>
<dbReference type="SUPFAM" id="SSF103039">
    <property type="entry name" value="CheC-like"/>
    <property type="match status" value="1"/>
</dbReference>
<evidence type="ECO:0000256" key="4">
    <source>
        <dbReference type="ARBA" id="ARBA00022500"/>
    </source>
</evidence>
<evidence type="ECO:0000313" key="14">
    <source>
        <dbReference type="EMBL" id="TWB01837.1"/>
    </source>
</evidence>
<dbReference type="GO" id="GO:0003774">
    <property type="term" value="F:cytoskeletal motor activity"/>
    <property type="evidence" value="ECO:0007669"/>
    <property type="project" value="InterPro"/>
</dbReference>
<dbReference type="GO" id="GO:0005886">
    <property type="term" value="C:plasma membrane"/>
    <property type="evidence" value="ECO:0007669"/>
    <property type="project" value="UniProtKB-SubCell"/>
</dbReference>
<dbReference type="Proteomes" id="UP000319949">
    <property type="component" value="Unassembled WGS sequence"/>
</dbReference>
<dbReference type="Gene3D" id="2.30.330.10">
    <property type="entry name" value="SpoA-like"/>
    <property type="match status" value="1"/>
</dbReference>
<keyword evidence="4 11" id="KW-0145">Chemotaxis</keyword>
<dbReference type="InterPro" id="IPR001689">
    <property type="entry name" value="Flag_FliM"/>
</dbReference>
<dbReference type="Gene3D" id="3.40.1550.10">
    <property type="entry name" value="CheC-like"/>
    <property type="match status" value="1"/>
</dbReference>
<dbReference type="Pfam" id="PF02154">
    <property type="entry name" value="FliM"/>
    <property type="match status" value="1"/>
</dbReference>
<feature type="region of interest" description="Disordered" evidence="12">
    <location>
        <begin position="1"/>
        <end position="34"/>
    </location>
</feature>
<dbReference type="PANTHER" id="PTHR30034">
    <property type="entry name" value="FLAGELLAR MOTOR SWITCH PROTEIN FLIM"/>
    <property type="match status" value="1"/>
</dbReference>
<keyword evidence="7 11" id="KW-0472">Membrane</keyword>
<evidence type="ECO:0000256" key="9">
    <source>
        <dbReference type="ARBA" id="ARBA00025044"/>
    </source>
</evidence>
<proteinExistence type="inferred from homology"/>
<dbReference type="PANTHER" id="PTHR30034:SF3">
    <property type="entry name" value="FLAGELLAR MOTOR SWITCH PROTEIN FLIM"/>
    <property type="match status" value="1"/>
</dbReference>
<dbReference type="GO" id="GO:0071978">
    <property type="term" value="P:bacterial-type flagellum-dependent swarming motility"/>
    <property type="evidence" value="ECO:0007669"/>
    <property type="project" value="TreeGrafter"/>
</dbReference>
<evidence type="ECO:0000256" key="11">
    <source>
        <dbReference type="PIRNR" id="PIRNR002888"/>
    </source>
</evidence>
<dbReference type="GO" id="GO:0009425">
    <property type="term" value="C:bacterial-type flagellum basal body"/>
    <property type="evidence" value="ECO:0007669"/>
    <property type="project" value="UniProtKB-SubCell"/>
</dbReference>
<evidence type="ECO:0000256" key="3">
    <source>
        <dbReference type="ARBA" id="ARBA00022475"/>
    </source>
</evidence>